<feature type="transmembrane region" description="Helical" evidence="1">
    <location>
        <begin position="126"/>
        <end position="159"/>
    </location>
</feature>
<evidence type="ECO:0000313" key="4">
    <source>
        <dbReference type="Proteomes" id="UP000464013"/>
    </source>
</evidence>
<evidence type="ECO:0000313" key="3">
    <source>
        <dbReference type="EMBL" id="QHC51662.1"/>
    </source>
</evidence>
<keyword evidence="4" id="KW-1185">Reference proteome</keyword>
<organism evidence="3 4">
    <name type="scientific">Billgrantia tianxiuensis</name>
    <dbReference type="NCBI Taxonomy" id="2497861"/>
    <lineage>
        <taxon>Bacteria</taxon>
        <taxon>Pseudomonadati</taxon>
        <taxon>Pseudomonadota</taxon>
        <taxon>Gammaproteobacteria</taxon>
        <taxon>Oceanospirillales</taxon>
        <taxon>Halomonadaceae</taxon>
        <taxon>Billgrantia</taxon>
    </lineage>
</organism>
<keyword evidence="1" id="KW-0472">Membrane</keyword>
<dbReference type="Pfam" id="PF07331">
    <property type="entry name" value="TctB"/>
    <property type="match status" value="1"/>
</dbReference>
<reference evidence="3 4" key="1">
    <citation type="submission" date="2019-01" db="EMBL/GenBank/DDBJ databases">
        <title>Complete genome of a denitifying bacterium Halomons sp. BC-M4-5.</title>
        <authorList>
            <person name="Wang L."/>
            <person name="Shao Z."/>
        </authorList>
    </citation>
    <scope>NUCLEOTIDE SEQUENCE [LARGE SCALE GENOMIC DNA]</scope>
    <source>
        <strain evidence="3 4">BC-M4-5</strain>
    </source>
</reference>
<protein>
    <submittedName>
        <fullName evidence="3">Tripartite tricarboxylate transporter TctB family protein</fullName>
    </submittedName>
</protein>
<name>A0A6I6SP77_9GAMM</name>
<feature type="transmembrane region" description="Helical" evidence="1">
    <location>
        <begin position="48"/>
        <end position="67"/>
    </location>
</feature>
<keyword evidence="1" id="KW-0812">Transmembrane</keyword>
<dbReference type="AlphaFoldDB" id="A0A6I6SP77"/>
<feature type="transmembrane region" description="Helical" evidence="1">
    <location>
        <begin position="165"/>
        <end position="191"/>
    </location>
</feature>
<feature type="domain" description="DUF1468" evidence="2">
    <location>
        <begin position="53"/>
        <end position="192"/>
    </location>
</feature>
<evidence type="ECO:0000256" key="1">
    <source>
        <dbReference type="SAM" id="Phobius"/>
    </source>
</evidence>
<dbReference type="InterPro" id="IPR009936">
    <property type="entry name" value="DUF1468"/>
</dbReference>
<dbReference type="KEGG" id="htx:EKK97_21510"/>
<evidence type="ECO:0000259" key="2">
    <source>
        <dbReference type="Pfam" id="PF07331"/>
    </source>
</evidence>
<feature type="transmembrane region" description="Helical" evidence="1">
    <location>
        <begin position="79"/>
        <end position="96"/>
    </location>
</feature>
<gene>
    <name evidence="3" type="ORF">EKK97_21510</name>
</gene>
<accession>A0A6I6SP77</accession>
<dbReference type="EMBL" id="CP035042">
    <property type="protein sequence ID" value="QHC51662.1"/>
    <property type="molecule type" value="Genomic_DNA"/>
</dbReference>
<keyword evidence="1" id="KW-1133">Transmembrane helix</keyword>
<sequence length="192" mass="21796">MPKHWKPHPRSWVFHVPNPSRCQGEALPPPWSSLMSKKIERVQAGEKVFDWLLLLLSIGVLVEAYRIDGGLRLNSAGSFPVGLALVMLASSLAILASHRYKRRDERIHSALHEFQVFLHDHFRPHIVVFSIAAVIYLAAIVWASFYVSTFLFLAAMFIYLRQGRVISSLVITAVALAIIYVLFTVVFRVYLP</sequence>
<proteinExistence type="predicted"/>
<dbReference type="Proteomes" id="UP000464013">
    <property type="component" value="Chromosome"/>
</dbReference>